<comment type="caution">
    <text evidence="1">The sequence shown here is derived from an EMBL/GenBank/DDBJ whole genome shotgun (WGS) entry which is preliminary data.</text>
</comment>
<protein>
    <submittedName>
        <fullName evidence="1">DUF3549 family protein</fullName>
    </submittedName>
</protein>
<accession>A0ABV8UZY6</accession>
<dbReference type="Proteomes" id="UP001595840">
    <property type="component" value="Unassembled WGS sequence"/>
</dbReference>
<reference evidence="2" key="1">
    <citation type="journal article" date="2019" name="Int. J. Syst. Evol. Microbiol.">
        <title>The Global Catalogue of Microorganisms (GCM) 10K type strain sequencing project: providing services to taxonomists for standard genome sequencing and annotation.</title>
        <authorList>
            <consortium name="The Broad Institute Genomics Platform"/>
            <consortium name="The Broad Institute Genome Sequencing Center for Infectious Disease"/>
            <person name="Wu L."/>
            <person name="Ma J."/>
        </authorList>
    </citation>
    <scope>NUCLEOTIDE SEQUENCE [LARGE SCALE GENOMIC DNA]</scope>
    <source>
        <strain evidence="2">CECT 8570</strain>
    </source>
</reference>
<dbReference type="EMBL" id="JBHSCX010000002">
    <property type="protein sequence ID" value="MFC4360884.1"/>
    <property type="molecule type" value="Genomic_DNA"/>
</dbReference>
<dbReference type="InterPro" id="IPR021936">
    <property type="entry name" value="DUF3549"/>
</dbReference>
<sequence>MQPIPSPISSITDLLARVGLTWRAEDCGARIQSLDKKQFTQFEQGNNPYPYPYLGQAHLALVVWGEGQAQAPHIWFLRFDLDEQAKMPLKSRDEFVQQLLFAIGTNLAAAEQGERLKSVLDNNPYVWQPNEALQAAFHARLTARLKLAPSQFYQDVLNYFSQGPWDYWQALGLQGLADLVARHKDPQIHTLLVQNLGGIPEPVFKTLSCLLEHEPVDIQLTEVIVERLTQALQSNNPAGITAGLRALSSSSAKGFVAEALKRTLEAECLDAEAIVTLATRHGHNLIDKRLTLPFLEQVAHLGQASFNRVLAELLFQPSLRPHFLAAFRDTERSERLSQAIGGLLGGKGNPEPIN</sequence>
<gene>
    <name evidence="1" type="ORF">ACFOX3_01150</name>
</gene>
<evidence type="ECO:0000313" key="2">
    <source>
        <dbReference type="Proteomes" id="UP001595840"/>
    </source>
</evidence>
<organism evidence="1 2">
    <name type="scientific">Simiduia curdlanivorans</name>
    <dbReference type="NCBI Taxonomy" id="1492769"/>
    <lineage>
        <taxon>Bacteria</taxon>
        <taxon>Pseudomonadati</taxon>
        <taxon>Pseudomonadota</taxon>
        <taxon>Gammaproteobacteria</taxon>
        <taxon>Cellvibrionales</taxon>
        <taxon>Cellvibrionaceae</taxon>
        <taxon>Simiduia</taxon>
    </lineage>
</organism>
<evidence type="ECO:0000313" key="1">
    <source>
        <dbReference type="EMBL" id="MFC4360884.1"/>
    </source>
</evidence>
<keyword evidence="2" id="KW-1185">Reference proteome</keyword>
<dbReference type="Pfam" id="PF12069">
    <property type="entry name" value="DUF3549"/>
    <property type="match status" value="1"/>
</dbReference>
<name>A0ABV8UZY6_9GAMM</name>
<dbReference type="RefSeq" id="WP_290261806.1">
    <property type="nucleotide sequence ID" value="NZ_JAUFQG010000004.1"/>
</dbReference>
<proteinExistence type="predicted"/>